<feature type="compositionally biased region" description="Polar residues" evidence="1">
    <location>
        <begin position="254"/>
        <end position="276"/>
    </location>
</feature>
<keyword evidence="2" id="KW-0732">Signal</keyword>
<protein>
    <submittedName>
        <fullName evidence="3">GLPGLI family protein</fullName>
    </submittedName>
</protein>
<accession>A0A1I7EXR7</accession>
<dbReference type="RefSeq" id="WP_093022266.1">
    <property type="nucleotide sequence ID" value="NZ_FPBK01000001.1"/>
</dbReference>
<reference evidence="3 4" key="1">
    <citation type="submission" date="2016-10" db="EMBL/GenBank/DDBJ databases">
        <authorList>
            <person name="de Groot N.N."/>
        </authorList>
    </citation>
    <scope>NUCLEOTIDE SEQUENCE [LARGE SCALE GENOMIC DNA]</scope>
    <source>
        <strain evidence="3 4">CGMCC 1.12333</strain>
    </source>
</reference>
<dbReference type="OrthoDB" id="1068986at2"/>
<feature type="region of interest" description="Disordered" evidence="1">
    <location>
        <begin position="252"/>
        <end position="276"/>
    </location>
</feature>
<dbReference type="Proteomes" id="UP000199138">
    <property type="component" value="Unassembled WGS sequence"/>
</dbReference>
<dbReference type="NCBIfam" id="TIGR01200">
    <property type="entry name" value="GLPGLI"/>
    <property type="match status" value="1"/>
</dbReference>
<proteinExistence type="predicted"/>
<evidence type="ECO:0000256" key="2">
    <source>
        <dbReference type="SAM" id="SignalP"/>
    </source>
</evidence>
<sequence>MKYLAFLLFIMVSQCSFSQQGKATYFQHYKTKFTMSSDQGMSDQQKEAIQKQLAAAMQKEFTLTFNQSESIYKEVPHLNSPQPQLNNGIQIQIASSGAVDTYYKNIATGTFVNKTDMMGKIFSVQDSLPKQDWQLTSETKKIGQYTCYKATHTYTSKITSFGTDTPKEEKEEERTVIAWYTPEIPVSNGPEEYQGLPGLVLELHRGDLTLVCSEISLNTETITIEPPTGGKKVSQAKFEEIEEKKMKQFIEQHSGGSNRKGNTERISISFGSVSFP</sequence>
<dbReference type="Pfam" id="PF09697">
    <property type="entry name" value="Porph_ging"/>
    <property type="match status" value="1"/>
</dbReference>
<feature type="signal peptide" evidence="2">
    <location>
        <begin position="1"/>
        <end position="18"/>
    </location>
</feature>
<organism evidence="3 4">
    <name type="scientific">Pustulibacterium marinum</name>
    <dbReference type="NCBI Taxonomy" id="1224947"/>
    <lineage>
        <taxon>Bacteria</taxon>
        <taxon>Pseudomonadati</taxon>
        <taxon>Bacteroidota</taxon>
        <taxon>Flavobacteriia</taxon>
        <taxon>Flavobacteriales</taxon>
        <taxon>Flavobacteriaceae</taxon>
        <taxon>Pustulibacterium</taxon>
    </lineage>
</organism>
<evidence type="ECO:0000313" key="4">
    <source>
        <dbReference type="Proteomes" id="UP000199138"/>
    </source>
</evidence>
<dbReference type="AlphaFoldDB" id="A0A1I7EXR7"/>
<evidence type="ECO:0000256" key="1">
    <source>
        <dbReference type="SAM" id="MobiDB-lite"/>
    </source>
</evidence>
<keyword evidence="4" id="KW-1185">Reference proteome</keyword>
<name>A0A1I7EXR7_9FLAO</name>
<dbReference type="InterPro" id="IPR005901">
    <property type="entry name" value="GLPGLI"/>
</dbReference>
<evidence type="ECO:0000313" key="3">
    <source>
        <dbReference type="EMBL" id="SFU28728.1"/>
    </source>
</evidence>
<dbReference type="EMBL" id="FPBK01000001">
    <property type="protein sequence ID" value="SFU28728.1"/>
    <property type="molecule type" value="Genomic_DNA"/>
</dbReference>
<dbReference type="STRING" id="1224947.SAMN05216480_101398"/>
<feature type="chain" id="PRO_5011590538" evidence="2">
    <location>
        <begin position="19"/>
        <end position="276"/>
    </location>
</feature>
<gene>
    <name evidence="3" type="ORF">SAMN05216480_101398</name>
</gene>